<dbReference type="Proteomes" id="UP000198211">
    <property type="component" value="Unassembled WGS sequence"/>
</dbReference>
<dbReference type="AlphaFoldDB" id="A0A225UHR0"/>
<dbReference type="PANTHER" id="PTHR45786:SF74">
    <property type="entry name" value="ATP-DEPENDENT DNA HELICASE"/>
    <property type="match status" value="1"/>
</dbReference>
<dbReference type="EMBL" id="NBNE01017429">
    <property type="protein sequence ID" value="OWY92737.1"/>
    <property type="molecule type" value="Genomic_DNA"/>
</dbReference>
<feature type="region of interest" description="Disordered" evidence="1">
    <location>
        <begin position="1"/>
        <end position="32"/>
    </location>
</feature>
<comment type="caution">
    <text evidence="3">The sequence shown here is derived from an EMBL/GenBank/DDBJ whole genome shotgun (WGS) entry which is preliminary data.</text>
</comment>
<evidence type="ECO:0000313" key="4">
    <source>
        <dbReference type="Proteomes" id="UP000198211"/>
    </source>
</evidence>
<sequence length="178" mass="19986">MYELEQTAQDSVTDRERQQNTSNGTIEPDANDVGRRLILPPCFTGGPRYMCQQFMDAMAIVRELGAPNLFITYTCNPKWVEIKENLRPGQTAADRPDILARVFMQKLKAISKDLDEGVLGIQAARIHTPEDKPLTAEAVNRLVSAELPDKEKHPQLYETVVTCMLTVRAGMQTQIVRA</sequence>
<dbReference type="InterPro" id="IPR025476">
    <property type="entry name" value="Helitron_helicase-like"/>
</dbReference>
<organism evidence="3 4">
    <name type="scientific">Phytophthora megakarya</name>
    <dbReference type="NCBI Taxonomy" id="4795"/>
    <lineage>
        <taxon>Eukaryota</taxon>
        <taxon>Sar</taxon>
        <taxon>Stramenopiles</taxon>
        <taxon>Oomycota</taxon>
        <taxon>Peronosporomycetes</taxon>
        <taxon>Peronosporales</taxon>
        <taxon>Peronosporaceae</taxon>
        <taxon>Phytophthora</taxon>
    </lineage>
</organism>
<evidence type="ECO:0000313" key="3">
    <source>
        <dbReference type="EMBL" id="OWY92737.1"/>
    </source>
</evidence>
<keyword evidence="3" id="KW-0547">Nucleotide-binding</keyword>
<keyword evidence="4" id="KW-1185">Reference proteome</keyword>
<reference evidence="4" key="1">
    <citation type="submission" date="2017-03" db="EMBL/GenBank/DDBJ databases">
        <title>Phytopthora megakarya and P. palmivora, two closely related causual agents of cacao black pod achieved similar genome size and gene model numbers by different mechanisms.</title>
        <authorList>
            <person name="Ali S."/>
            <person name="Shao J."/>
            <person name="Larry D.J."/>
            <person name="Kronmiller B."/>
            <person name="Shen D."/>
            <person name="Strem M.D."/>
            <person name="Melnick R.L."/>
            <person name="Guiltinan M.J."/>
            <person name="Tyler B.M."/>
            <person name="Meinhardt L.W."/>
            <person name="Bailey B.A."/>
        </authorList>
    </citation>
    <scope>NUCLEOTIDE SEQUENCE [LARGE SCALE GENOMIC DNA]</scope>
    <source>
        <strain evidence="4">zdho120</strain>
    </source>
</reference>
<accession>A0A225UHR0</accession>
<evidence type="ECO:0000259" key="2">
    <source>
        <dbReference type="Pfam" id="PF14214"/>
    </source>
</evidence>
<keyword evidence="3" id="KW-0347">Helicase</keyword>
<gene>
    <name evidence="3" type="ORF">PHMEG_00038131</name>
</gene>
<dbReference type="OrthoDB" id="120387at2759"/>
<feature type="compositionally biased region" description="Polar residues" evidence="1">
    <location>
        <begin position="1"/>
        <end position="11"/>
    </location>
</feature>
<dbReference type="GO" id="GO:0004386">
    <property type="term" value="F:helicase activity"/>
    <property type="evidence" value="ECO:0007669"/>
    <property type="project" value="UniProtKB-KW"/>
</dbReference>
<proteinExistence type="predicted"/>
<keyword evidence="3" id="KW-0378">Hydrolase</keyword>
<dbReference type="STRING" id="4795.A0A225UHR0"/>
<protein>
    <submittedName>
        <fullName evidence="3">Helitron helicase</fullName>
    </submittedName>
</protein>
<keyword evidence="3" id="KW-0067">ATP-binding</keyword>
<name>A0A225UHR0_9STRA</name>
<dbReference type="Pfam" id="PF14214">
    <property type="entry name" value="Helitron_like_N"/>
    <property type="match status" value="1"/>
</dbReference>
<dbReference type="PANTHER" id="PTHR45786">
    <property type="entry name" value="DNA BINDING PROTEIN-LIKE"/>
    <property type="match status" value="1"/>
</dbReference>
<evidence type="ECO:0000256" key="1">
    <source>
        <dbReference type="SAM" id="MobiDB-lite"/>
    </source>
</evidence>
<feature type="domain" description="Helitron helicase-like" evidence="2">
    <location>
        <begin position="23"/>
        <end position="130"/>
    </location>
</feature>